<dbReference type="GO" id="GO:0005634">
    <property type="term" value="C:nucleus"/>
    <property type="evidence" value="ECO:0007669"/>
    <property type="project" value="TreeGrafter"/>
</dbReference>
<evidence type="ECO:0000256" key="2">
    <source>
        <dbReference type="ARBA" id="ARBA00012787"/>
    </source>
</evidence>
<evidence type="ECO:0000256" key="1">
    <source>
        <dbReference type="ARBA" id="ARBA00008999"/>
    </source>
</evidence>
<protein>
    <recommendedName>
        <fullName evidence="2">tRNA pseudouridine(55) synthase</fullName>
        <ecNumber evidence="2">5.4.99.25</ecNumber>
    </recommendedName>
</protein>
<dbReference type="Pfam" id="PF01509">
    <property type="entry name" value="TruB_N"/>
    <property type="match status" value="1"/>
</dbReference>
<comment type="similarity">
    <text evidence="1">Belongs to the pseudouridine synthase TruB family.</text>
</comment>
<evidence type="ECO:0000256" key="4">
    <source>
        <dbReference type="ARBA" id="ARBA00023235"/>
    </source>
</evidence>
<dbReference type="GO" id="GO:1990481">
    <property type="term" value="P:mRNA pseudouridine synthesis"/>
    <property type="evidence" value="ECO:0007669"/>
    <property type="project" value="TreeGrafter"/>
</dbReference>
<organism evidence="6">
    <name type="scientific">Phaeocystis antarctica</name>
    <dbReference type="NCBI Taxonomy" id="33657"/>
    <lineage>
        <taxon>Eukaryota</taxon>
        <taxon>Haptista</taxon>
        <taxon>Haptophyta</taxon>
        <taxon>Prymnesiophyceae</taxon>
        <taxon>Phaeocystales</taxon>
        <taxon>Phaeocystaceae</taxon>
        <taxon>Phaeocystis</taxon>
    </lineage>
</organism>
<gene>
    <name evidence="6" type="ORF">PANT1444_LOCUS22139</name>
</gene>
<dbReference type="GO" id="GO:0003723">
    <property type="term" value="F:RNA binding"/>
    <property type="evidence" value="ECO:0007669"/>
    <property type="project" value="InterPro"/>
</dbReference>
<dbReference type="GO" id="GO:0006400">
    <property type="term" value="P:tRNA modification"/>
    <property type="evidence" value="ECO:0007669"/>
    <property type="project" value="TreeGrafter"/>
</dbReference>
<keyword evidence="3" id="KW-0819">tRNA processing</keyword>
<dbReference type="PANTHER" id="PTHR13767:SF2">
    <property type="entry name" value="PSEUDOURIDYLATE SYNTHASE TRUB1"/>
    <property type="match status" value="1"/>
</dbReference>
<dbReference type="InterPro" id="IPR020103">
    <property type="entry name" value="PsdUridine_synth_cat_dom_sf"/>
</dbReference>
<proteinExistence type="inferred from homology"/>
<feature type="domain" description="Pseudouridine synthase II N-terminal" evidence="5">
    <location>
        <begin position="1"/>
        <end position="136"/>
    </location>
</feature>
<dbReference type="AlphaFoldDB" id="A0A7S0NGK1"/>
<evidence type="ECO:0000256" key="3">
    <source>
        <dbReference type="ARBA" id="ARBA00022694"/>
    </source>
</evidence>
<dbReference type="EMBL" id="HBEP01039038">
    <property type="protein sequence ID" value="CAD8512482.1"/>
    <property type="molecule type" value="Transcribed_RNA"/>
</dbReference>
<dbReference type="EC" id="5.4.99.25" evidence="2"/>
<dbReference type="InterPro" id="IPR002501">
    <property type="entry name" value="PsdUridine_synth_N"/>
</dbReference>
<accession>A0A7S0NGK1</accession>
<dbReference type="Gene3D" id="3.30.2350.10">
    <property type="entry name" value="Pseudouridine synthase"/>
    <property type="match status" value="1"/>
</dbReference>
<reference evidence="6" key="1">
    <citation type="submission" date="2021-01" db="EMBL/GenBank/DDBJ databases">
        <authorList>
            <person name="Corre E."/>
            <person name="Pelletier E."/>
            <person name="Niang G."/>
            <person name="Scheremetjew M."/>
            <person name="Finn R."/>
            <person name="Kale V."/>
            <person name="Holt S."/>
            <person name="Cochrane G."/>
            <person name="Meng A."/>
            <person name="Brown T."/>
            <person name="Cohen L."/>
        </authorList>
    </citation>
    <scope>NUCLEOTIDE SEQUENCE</scope>
    <source>
        <strain evidence="6">CCMP1374</strain>
    </source>
</reference>
<name>A0A7S0NGK1_9EUKA</name>
<keyword evidence="4" id="KW-0413">Isomerase</keyword>
<evidence type="ECO:0000313" key="6">
    <source>
        <dbReference type="EMBL" id="CAD8512482.1"/>
    </source>
</evidence>
<dbReference type="InterPro" id="IPR014780">
    <property type="entry name" value="tRNA_psdUridine_synth_TruB"/>
</dbReference>
<evidence type="ECO:0000259" key="5">
    <source>
        <dbReference type="Pfam" id="PF01509"/>
    </source>
</evidence>
<dbReference type="SUPFAM" id="SSF55120">
    <property type="entry name" value="Pseudouridine synthase"/>
    <property type="match status" value="1"/>
</dbReference>
<sequence>MATGLLVIGVGKGCRALEGYLKGAKSYAAVAQLGSETDSQDAEGSVIKQAPYEHVTEDALREAAVALTGDILQRPPIFSAIKRDGKRMYDLARKGEVTEEEMVPRKVTVHELRVSGLDPATGTFALHVRCGGGTYVRTLIVDLARAVGSGAHMCALERTHNGPFHVCVDGAPPLSEARKVRPVTQPEFSDVPRLYEAMGEAEQVLKALEEDRDDDGEDDGAP</sequence>
<dbReference type="GO" id="GO:0160148">
    <property type="term" value="F:tRNA pseudouridine(55) synthase activity"/>
    <property type="evidence" value="ECO:0007669"/>
    <property type="project" value="UniProtKB-EC"/>
</dbReference>
<dbReference type="PANTHER" id="PTHR13767">
    <property type="entry name" value="TRNA-PSEUDOURIDINE SYNTHASE"/>
    <property type="match status" value="1"/>
</dbReference>